<dbReference type="OrthoDB" id="9795345at2"/>
<dbReference type="EMBL" id="FWXY01000020">
    <property type="protein sequence ID" value="SMD00378.1"/>
    <property type="molecule type" value="Genomic_DNA"/>
</dbReference>
<name>A0A1W2DTJ6_9BACT</name>
<evidence type="ECO:0000259" key="1">
    <source>
        <dbReference type="Pfam" id="PF07879"/>
    </source>
</evidence>
<accession>A0A1W2DTJ6</accession>
<feature type="domain" description="PHA accumulation regulator DNA-binding N-terminal" evidence="1">
    <location>
        <begin position="4"/>
        <end position="61"/>
    </location>
</feature>
<gene>
    <name evidence="2" type="ORF">SAMN02746065_12024</name>
</gene>
<protein>
    <submittedName>
        <fullName evidence="2">PHB/PHA accumulation regulator DNA-binding domain-containing protein</fullName>
    </submittedName>
</protein>
<dbReference type="Pfam" id="PF07879">
    <property type="entry name" value="PHB_acc_N"/>
    <property type="match status" value="1"/>
</dbReference>
<keyword evidence="2" id="KW-0238">DNA-binding</keyword>
<evidence type="ECO:0000313" key="3">
    <source>
        <dbReference type="Proteomes" id="UP000192418"/>
    </source>
</evidence>
<reference evidence="2 3" key="1">
    <citation type="submission" date="2017-04" db="EMBL/GenBank/DDBJ databases">
        <authorList>
            <person name="Afonso C.L."/>
            <person name="Miller P.J."/>
            <person name="Scott M.A."/>
            <person name="Spackman E."/>
            <person name="Goraichik I."/>
            <person name="Dimitrov K.M."/>
            <person name="Suarez D.L."/>
            <person name="Swayne D.E."/>
        </authorList>
    </citation>
    <scope>NUCLEOTIDE SEQUENCE [LARGE SCALE GENOMIC DNA]</scope>
    <source>
        <strain evidence="2 3">DSM 3385</strain>
    </source>
</reference>
<dbReference type="AlphaFoldDB" id="A0A1W2DTJ6"/>
<dbReference type="STRING" id="1121400.SAMN02746065_12024"/>
<dbReference type="InterPro" id="IPR012909">
    <property type="entry name" value="PHA_DNA-bd_N"/>
</dbReference>
<dbReference type="GO" id="GO:0003677">
    <property type="term" value="F:DNA binding"/>
    <property type="evidence" value="ECO:0007669"/>
    <property type="project" value="UniProtKB-KW"/>
</dbReference>
<sequence length="169" mass="18841">MLKIKKYSNGKYFDTEVKEYIKSETLAAMVNNGEKIQVVLARTGKDITEQVIEQLSGKEERKKEGGGAPTDKVMKWVGEIIDSKIDKVMDIIKLPTREQVAGLEATIKELNDKIDALSQEKTIKESFASPEGQEKSVTEKTVDAKKVQANEKIPDNKLMADKKVGIKTV</sequence>
<dbReference type="Proteomes" id="UP000192418">
    <property type="component" value="Unassembled WGS sequence"/>
</dbReference>
<organism evidence="2 3">
    <name type="scientific">Desulfocicer vacuolatum DSM 3385</name>
    <dbReference type="NCBI Taxonomy" id="1121400"/>
    <lineage>
        <taxon>Bacteria</taxon>
        <taxon>Pseudomonadati</taxon>
        <taxon>Thermodesulfobacteriota</taxon>
        <taxon>Desulfobacteria</taxon>
        <taxon>Desulfobacterales</taxon>
        <taxon>Desulfobacteraceae</taxon>
        <taxon>Desulfocicer</taxon>
    </lineage>
</organism>
<keyword evidence="3" id="KW-1185">Reference proteome</keyword>
<evidence type="ECO:0000313" key="2">
    <source>
        <dbReference type="EMBL" id="SMD00378.1"/>
    </source>
</evidence>
<proteinExistence type="predicted"/>
<dbReference type="RefSeq" id="WP_084070868.1">
    <property type="nucleotide sequence ID" value="NZ_FWXY01000020.1"/>
</dbReference>